<evidence type="ECO:0000259" key="1">
    <source>
        <dbReference type="PROSITE" id="PS50011"/>
    </source>
</evidence>
<dbReference type="Proteomes" id="UP000198372">
    <property type="component" value="Unassembled WGS sequence"/>
</dbReference>
<gene>
    <name evidence="2" type="ORF">BQ2448_1258</name>
</gene>
<dbReference type="InterPro" id="IPR040976">
    <property type="entry name" value="Pkinase_fungal"/>
</dbReference>
<dbReference type="Gene3D" id="1.10.510.10">
    <property type="entry name" value="Transferase(Phosphotransferase) domain 1"/>
    <property type="match status" value="1"/>
</dbReference>
<dbReference type="AlphaFoldDB" id="A0A238FDA6"/>
<reference evidence="3" key="1">
    <citation type="submission" date="2016-09" db="EMBL/GenBank/DDBJ databases">
        <authorList>
            <person name="Jeantristanb JTB J.-T."/>
            <person name="Ricardo R."/>
        </authorList>
    </citation>
    <scope>NUCLEOTIDE SEQUENCE [LARGE SCALE GENOMIC DNA]</scope>
</reference>
<feature type="domain" description="Protein kinase" evidence="1">
    <location>
        <begin position="1"/>
        <end position="147"/>
    </location>
</feature>
<dbReference type="InterPro" id="IPR000719">
    <property type="entry name" value="Prot_kinase_dom"/>
</dbReference>
<name>A0A238FDA6_9BASI</name>
<protein>
    <submittedName>
        <fullName evidence="2">BQ2448_1258 protein</fullName>
    </submittedName>
</protein>
<dbReference type="EMBL" id="FMSP01000005">
    <property type="protein sequence ID" value="SCV69864.1"/>
    <property type="molecule type" value="Genomic_DNA"/>
</dbReference>
<dbReference type="Pfam" id="PF17667">
    <property type="entry name" value="Pkinase_fungal"/>
    <property type="match status" value="1"/>
</dbReference>
<proteinExistence type="predicted"/>
<keyword evidence="3" id="KW-1185">Reference proteome</keyword>
<dbReference type="STRING" id="269621.A0A238FDA6"/>
<dbReference type="SUPFAM" id="SSF56112">
    <property type="entry name" value="Protein kinase-like (PK-like)"/>
    <property type="match status" value="1"/>
</dbReference>
<dbReference type="InterPro" id="IPR011009">
    <property type="entry name" value="Kinase-like_dom_sf"/>
</dbReference>
<dbReference type="PROSITE" id="PS50011">
    <property type="entry name" value="PROTEIN_KINASE_DOM"/>
    <property type="match status" value="1"/>
</dbReference>
<evidence type="ECO:0000313" key="3">
    <source>
        <dbReference type="Proteomes" id="UP000198372"/>
    </source>
</evidence>
<evidence type="ECO:0000313" key="2">
    <source>
        <dbReference type="EMBL" id="SCV69864.1"/>
    </source>
</evidence>
<organism evidence="2 3">
    <name type="scientific">Microbotryum intermedium</name>
    <dbReference type="NCBI Taxonomy" id="269621"/>
    <lineage>
        <taxon>Eukaryota</taxon>
        <taxon>Fungi</taxon>
        <taxon>Dikarya</taxon>
        <taxon>Basidiomycota</taxon>
        <taxon>Pucciniomycotina</taxon>
        <taxon>Microbotryomycetes</taxon>
        <taxon>Microbotryales</taxon>
        <taxon>Microbotryaceae</taxon>
        <taxon>Microbotryum</taxon>
    </lineage>
</organism>
<dbReference type="GO" id="GO:0005524">
    <property type="term" value="F:ATP binding"/>
    <property type="evidence" value="ECO:0007669"/>
    <property type="project" value="InterPro"/>
</dbReference>
<dbReference type="GO" id="GO:0004672">
    <property type="term" value="F:protein kinase activity"/>
    <property type="evidence" value="ECO:0007669"/>
    <property type="project" value="InterPro"/>
</dbReference>
<accession>A0A238FDA6</accession>
<sequence length="147" mass="16367">MAGQSGHETQGFINGGDAKVTDRTPRALEIAFHEQVFRSVFDITSTLGLAKLAKGVMIELDDLYQFGWLHRDVTPKSIGIEESGDGYIVDFNLALFLNSPYSESARLIRFGTIPFMAPTLLDLALVPKPHSWWHDVTCLVYVVLLVE</sequence>
<dbReference type="OrthoDB" id="2881271at2759"/>